<dbReference type="SUPFAM" id="SSF88659">
    <property type="entry name" value="Sigma3 and sigma4 domains of RNA polymerase sigma factors"/>
    <property type="match status" value="1"/>
</dbReference>
<name>A0A285H5V4_9ACTN</name>
<dbReference type="Proteomes" id="UP000219612">
    <property type="component" value="Unassembled WGS sequence"/>
</dbReference>
<dbReference type="InterPro" id="IPR013324">
    <property type="entry name" value="RNA_pol_sigma_r3/r4-like"/>
</dbReference>
<keyword evidence="4" id="KW-0238">DNA-binding</keyword>
<dbReference type="GO" id="GO:0006352">
    <property type="term" value="P:DNA-templated transcription initiation"/>
    <property type="evidence" value="ECO:0007669"/>
    <property type="project" value="InterPro"/>
</dbReference>
<dbReference type="GO" id="GO:0003677">
    <property type="term" value="F:DNA binding"/>
    <property type="evidence" value="ECO:0007669"/>
    <property type="project" value="UniProtKB-KW"/>
</dbReference>
<dbReference type="PANTHER" id="PTHR43133">
    <property type="entry name" value="RNA POLYMERASE ECF-TYPE SIGMA FACTO"/>
    <property type="match status" value="1"/>
</dbReference>
<dbReference type="InterPro" id="IPR036388">
    <property type="entry name" value="WH-like_DNA-bd_sf"/>
</dbReference>
<dbReference type="CDD" id="cd06171">
    <property type="entry name" value="Sigma70_r4"/>
    <property type="match status" value="1"/>
</dbReference>
<dbReference type="GO" id="GO:0016987">
    <property type="term" value="F:sigma factor activity"/>
    <property type="evidence" value="ECO:0007669"/>
    <property type="project" value="UniProtKB-KW"/>
</dbReference>
<dbReference type="PANTHER" id="PTHR43133:SF52">
    <property type="entry name" value="ECF RNA POLYMERASE SIGMA FACTOR SIGL"/>
    <property type="match status" value="1"/>
</dbReference>
<organism evidence="7 8">
    <name type="scientific">Paractinoplanes atraurantiacus</name>
    <dbReference type="NCBI Taxonomy" id="1036182"/>
    <lineage>
        <taxon>Bacteria</taxon>
        <taxon>Bacillati</taxon>
        <taxon>Actinomycetota</taxon>
        <taxon>Actinomycetes</taxon>
        <taxon>Micromonosporales</taxon>
        <taxon>Micromonosporaceae</taxon>
        <taxon>Paractinoplanes</taxon>
    </lineage>
</organism>
<dbReference type="InterPro" id="IPR039425">
    <property type="entry name" value="RNA_pol_sigma-70-like"/>
</dbReference>
<evidence type="ECO:0000259" key="6">
    <source>
        <dbReference type="Pfam" id="PF08281"/>
    </source>
</evidence>
<evidence type="ECO:0000256" key="3">
    <source>
        <dbReference type="ARBA" id="ARBA00023082"/>
    </source>
</evidence>
<dbReference type="OrthoDB" id="3294351at2"/>
<evidence type="ECO:0000256" key="1">
    <source>
        <dbReference type="ARBA" id="ARBA00010641"/>
    </source>
</evidence>
<proteinExistence type="inferred from homology"/>
<evidence type="ECO:0000256" key="2">
    <source>
        <dbReference type="ARBA" id="ARBA00023015"/>
    </source>
</evidence>
<evidence type="ECO:0000313" key="7">
    <source>
        <dbReference type="EMBL" id="SNY30176.1"/>
    </source>
</evidence>
<sequence>MSRRDRAAGEVLVRRLFTEHGAALLAYASRLLGDHTQGAEVVQEALVRAAFTDTRADLFEAVRDLAVARLRTRPQAVMPATGSMEMLRAVEALPPEERAVLNALYFQGRNVKEAATTLGMPAETVKTRSYQALRHLRGVSA</sequence>
<dbReference type="Gene3D" id="1.10.10.10">
    <property type="entry name" value="Winged helix-like DNA-binding domain superfamily/Winged helix DNA-binding domain"/>
    <property type="match status" value="1"/>
</dbReference>
<keyword evidence="8" id="KW-1185">Reference proteome</keyword>
<gene>
    <name evidence="7" type="ORF">SAMN05421748_103361</name>
</gene>
<keyword evidence="3" id="KW-0731">Sigma factor</keyword>
<dbReference type="EMBL" id="OBDY01000003">
    <property type="protein sequence ID" value="SNY30176.1"/>
    <property type="molecule type" value="Genomic_DNA"/>
</dbReference>
<dbReference type="RefSeq" id="WP_097319646.1">
    <property type="nucleotide sequence ID" value="NZ_OBDY01000003.1"/>
</dbReference>
<dbReference type="InterPro" id="IPR013325">
    <property type="entry name" value="RNA_pol_sigma_r2"/>
</dbReference>
<evidence type="ECO:0000256" key="5">
    <source>
        <dbReference type="ARBA" id="ARBA00023163"/>
    </source>
</evidence>
<dbReference type="AlphaFoldDB" id="A0A285H5V4"/>
<evidence type="ECO:0000256" key="4">
    <source>
        <dbReference type="ARBA" id="ARBA00023125"/>
    </source>
</evidence>
<evidence type="ECO:0000313" key="8">
    <source>
        <dbReference type="Proteomes" id="UP000219612"/>
    </source>
</evidence>
<reference evidence="7 8" key="1">
    <citation type="submission" date="2017-09" db="EMBL/GenBank/DDBJ databases">
        <authorList>
            <person name="Ehlers B."/>
            <person name="Leendertz F.H."/>
        </authorList>
    </citation>
    <scope>NUCLEOTIDE SEQUENCE [LARGE SCALE GENOMIC DNA]</scope>
    <source>
        <strain evidence="7 8">CGMCC 4.6857</strain>
    </source>
</reference>
<dbReference type="InterPro" id="IPR013249">
    <property type="entry name" value="RNA_pol_sigma70_r4_t2"/>
</dbReference>
<accession>A0A285H5V4</accession>
<feature type="domain" description="RNA polymerase sigma factor 70 region 4 type 2" evidence="6">
    <location>
        <begin position="84"/>
        <end position="136"/>
    </location>
</feature>
<keyword evidence="2" id="KW-0805">Transcription regulation</keyword>
<dbReference type="SUPFAM" id="SSF88946">
    <property type="entry name" value="Sigma2 domain of RNA polymerase sigma factors"/>
    <property type="match status" value="1"/>
</dbReference>
<keyword evidence="5" id="KW-0804">Transcription</keyword>
<protein>
    <submittedName>
        <fullName evidence="7">RNA polymerase sigma-70 factor, ECF subfamily</fullName>
    </submittedName>
</protein>
<dbReference type="Pfam" id="PF08281">
    <property type="entry name" value="Sigma70_r4_2"/>
    <property type="match status" value="1"/>
</dbReference>
<comment type="similarity">
    <text evidence="1">Belongs to the sigma-70 factor family. ECF subfamily.</text>
</comment>